<keyword evidence="3" id="KW-1185">Reference proteome</keyword>
<feature type="signal peptide" evidence="1">
    <location>
        <begin position="1"/>
        <end position="17"/>
    </location>
</feature>
<comment type="caution">
    <text evidence="2">The sequence shown here is derived from an EMBL/GenBank/DDBJ whole genome shotgun (WGS) entry which is preliminary data.</text>
</comment>
<evidence type="ECO:0000256" key="1">
    <source>
        <dbReference type="SAM" id="SignalP"/>
    </source>
</evidence>
<gene>
    <name evidence="2" type="ORF">AAE961_07330</name>
</gene>
<dbReference type="InterPro" id="IPR045950">
    <property type="entry name" value="DUF6370"/>
</dbReference>
<evidence type="ECO:0000313" key="2">
    <source>
        <dbReference type="EMBL" id="MFL0298677.1"/>
    </source>
</evidence>
<dbReference type="RefSeq" id="WP_406800471.1">
    <property type="nucleotide sequence ID" value="NZ_JBEWZF010000002.1"/>
</dbReference>
<dbReference type="Pfam" id="PF19897">
    <property type="entry name" value="DUF6370"/>
    <property type="match status" value="1"/>
</dbReference>
<protein>
    <submittedName>
        <fullName evidence="2">DUF6370 family protein</fullName>
    </submittedName>
</protein>
<organism evidence="2 3">
    <name type="scientific">Aquirufa novilacunae</name>
    <dbReference type="NCBI Taxonomy" id="3139305"/>
    <lineage>
        <taxon>Bacteria</taxon>
        <taxon>Pseudomonadati</taxon>
        <taxon>Bacteroidota</taxon>
        <taxon>Cytophagia</taxon>
        <taxon>Cytophagales</taxon>
        <taxon>Flectobacillaceae</taxon>
        <taxon>Aquirufa</taxon>
    </lineage>
</organism>
<evidence type="ECO:0000313" key="3">
    <source>
        <dbReference type="Proteomes" id="UP001623553"/>
    </source>
</evidence>
<name>A0ABW8U0G6_9BACT</name>
<keyword evidence="1" id="KW-0732">Signal</keyword>
<accession>A0ABW8U0G6</accession>
<reference evidence="2 3" key="1">
    <citation type="submission" date="2024-07" db="EMBL/GenBank/DDBJ databases">
        <authorList>
            <person name="Pitt A."/>
            <person name="Hahn M.W."/>
        </authorList>
    </citation>
    <scope>NUCLEOTIDE SEQUENCE [LARGE SCALE GENOMIC DNA]</scope>
    <source>
        <strain evidence="2 3">2-BAHN-186B</strain>
    </source>
</reference>
<sequence length="109" mass="11972">MKKLFFLFFLAAFTATAQSKPAGKLDTSKPVLTLEASCGTCNFEMKGKGCFLAVKYEGKAYAVEGTGLDDHGDAHEEKGFCMAVRKAKVQGSLKEDKFVVTYFELLKLE</sequence>
<feature type="chain" id="PRO_5046560160" evidence="1">
    <location>
        <begin position="18"/>
        <end position="109"/>
    </location>
</feature>
<dbReference type="Proteomes" id="UP001623553">
    <property type="component" value="Unassembled WGS sequence"/>
</dbReference>
<proteinExistence type="predicted"/>
<dbReference type="EMBL" id="JBEWZF010000002">
    <property type="protein sequence ID" value="MFL0298677.1"/>
    <property type="molecule type" value="Genomic_DNA"/>
</dbReference>